<accession>A0A921ITN0</accession>
<dbReference type="PANTHER" id="PTHR33219">
    <property type="entry name" value="YLMG HOMOLOG PROTEIN 2, CHLOROPLASTIC"/>
    <property type="match status" value="1"/>
</dbReference>
<keyword evidence="2" id="KW-0812">Transmembrane</keyword>
<dbReference type="GO" id="GO:0016020">
    <property type="term" value="C:membrane"/>
    <property type="evidence" value="ECO:0007669"/>
    <property type="project" value="InterPro"/>
</dbReference>
<keyword evidence="2" id="KW-1133">Transmembrane helix</keyword>
<feature type="transmembrane region" description="Helical" evidence="2">
    <location>
        <begin position="59"/>
        <end position="79"/>
    </location>
</feature>
<comment type="caution">
    <text evidence="3">The sequence shown here is derived from an EMBL/GenBank/DDBJ whole genome shotgun (WGS) entry which is preliminary data.</text>
</comment>
<evidence type="ECO:0000256" key="1">
    <source>
        <dbReference type="ARBA" id="ARBA00010894"/>
    </source>
</evidence>
<dbReference type="EMBL" id="DYUZ01000029">
    <property type="protein sequence ID" value="HJG37602.1"/>
    <property type="molecule type" value="Genomic_DNA"/>
</dbReference>
<dbReference type="PANTHER" id="PTHR33219:SF14">
    <property type="entry name" value="PROTEIN COFACTOR ASSEMBLY OF COMPLEX C SUBUNIT B CCB3, CHLOROPLASTIC-RELATED"/>
    <property type="match status" value="1"/>
</dbReference>
<gene>
    <name evidence="3" type="ORF">K8V70_07075</name>
</gene>
<evidence type="ECO:0000256" key="2">
    <source>
        <dbReference type="SAM" id="Phobius"/>
    </source>
</evidence>
<organism evidence="3 4">
    <name type="scientific">Enorma phocaeensis</name>
    <dbReference type="NCBI Taxonomy" id="1871019"/>
    <lineage>
        <taxon>Bacteria</taxon>
        <taxon>Bacillati</taxon>
        <taxon>Actinomycetota</taxon>
        <taxon>Coriobacteriia</taxon>
        <taxon>Coriobacteriales</taxon>
        <taxon>Coriobacteriaceae</taxon>
        <taxon>Enorma</taxon>
    </lineage>
</organism>
<comment type="similarity">
    <text evidence="1">Belongs to the YggT family.</text>
</comment>
<reference evidence="3" key="2">
    <citation type="submission" date="2021-09" db="EMBL/GenBank/DDBJ databases">
        <authorList>
            <person name="Gilroy R."/>
        </authorList>
    </citation>
    <scope>NUCLEOTIDE SEQUENCE</scope>
    <source>
        <strain evidence="3">ChiHjej13B12-9602</strain>
    </source>
</reference>
<dbReference type="AlphaFoldDB" id="A0A921ITN0"/>
<evidence type="ECO:0000313" key="4">
    <source>
        <dbReference type="Proteomes" id="UP000753256"/>
    </source>
</evidence>
<reference evidence="3" key="1">
    <citation type="journal article" date="2021" name="PeerJ">
        <title>Extensive microbial diversity within the chicken gut microbiome revealed by metagenomics and culture.</title>
        <authorList>
            <person name="Gilroy R."/>
            <person name="Ravi A."/>
            <person name="Getino M."/>
            <person name="Pursley I."/>
            <person name="Horton D.L."/>
            <person name="Alikhan N.F."/>
            <person name="Baker D."/>
            <person name="Gharbi K."/>
            <person name="Hall N."/>
            <person name="Watson M."/>
            <person name="Adriaenssens E.M."/>
            <person name="Foster-Nyarko E."/>
            <person name="Jarju S."/>
            <person name="Secka A."/>
            <person name="Antonio M."/>
            <person name="Oren A."/>
            <person name="Chaudhuri R.R."/>
            <person name="La Ragione R."/>
            <person name="Hildebrand F."/>
            <person name="Pallen M.J."/>
        </authorList>
    </citation>
    <scope>NUCLEOTIDE SEQUENCE</scope>
    <source>
        <strain evidence="3">ChiHjej13B12-9602</strain>
    </source>
</reference>
<dbReference type="Proteomes" id="UP000753256">
    <property type="component" value="Unassembled WGS sequence"/>
</dbReference>
<protein>
    <submittedName>
        <fullName evidence="3">YggT family protein</fullName>
    </submittedName>
</protein>
<sequence length="80" mass="9022">MSTIVNFYEMLILAYILMSWFPLREGGLAYDIGMVLQQLCEPFLGFFRRIIPPIGGLDFSPVIAVIALNLVSRFLIGIIL</sequence>
<dbReference type="InterPro" id="IPR003425">
    <property type="entry name" value="CCB3/YggT"/>
</dbReference>
<evidence type="ECO:0000313" key="3">
    <source>
        <dbReference type="EMBL" id="HJG37602.1"/>
    </source>
</evidence>
<name>A0A921ITN0_9ACTN</name>
<dbReference type="RefSeq" id="WP_245859501.1">
    <property type="nucleotide sequence ID" value="NZ_CALUIL010000027.1"/>
</dbReference>
<proteinExistence type="inferred from homology"/>
<feature type="transmembrane region" description="Helical" evidence="2">
    <location>
        <begin position="7"/>
        <end position="23"/>
    </location>
</feature>
<keyword evidence="2" id="KW-0472">Membrane</keyword>
<dbReference type="Pfam" id="PF02325">
    <property type="entry name" value="CCB3_YggT"/>
    <property type="match status" value="1"/>
</dbReference>